<evidence type="ECO:0000313" key="2">
    <source>
        <dbReference type="EMBL" id="KAK9420372.1"/>
    </source>
</evidence>
<evidence type="ECO:0000313" key="3">
    <source>
        <dbReference type="Proteomes" id="UP001408356"/>
    </source>
</evidence>
<evidence type="ECO:0000256" key="1">
    <source>
        <dbReference type="SAM" id="MobiDB-lite"/>
    </source>
</evidence>
<feature type="region of interest" description="Disordered" evidence="1">
    <location>
        <begin position="1"/>
        <end position="25"/>
    </location>
</feature>
<feature type="region of interest" description="Disordered" evidence="1">
    <location>
        <begin position="46"/>
        <end position="85"/>
    </location>
</feature>
<accession>A0ABR2V0L8</accession>
<protein>
    <submittedName>
        <fullName evidence="2">SMP domain-containing protein</fullName>
    </submittedName>
</protein>
<sequence length="85" mass="9439">MSPVPESKQSPARHGLFKGRLQPPAKFPVSRSYQVLPASARELVVKGSSQKTASREPVQVLSNAVPQPFVDPNLLERRQRAQNQH</sequence>
<keyword evidence="3" id="KW-1185">Reference proteome</keyword>
<proteinExistence type="predicted"/>
<dbReference type="EMBL" id="JARVKF010000235">
    <property type="protein sequence ID" value="KAK9420372.1"/>
    <property type="molecule type" value="Genomic_DNA"/>
</dbReference>
<comment type="caution">
    <text evidence="2">The sequence shown here is derived from an EMBL/GenBank/DDBJ whole genome shotgun (WGS) entry which is preliminary data.</text>
</comment>
<organism evidence="2 3">
    <name type="scientific">Seiridium unicorne</name>
    <dbReference type="NCBI Taxonomy" id="138068"/>
    <lineage>
        <taxon>Eukaryota</taxon>
        <taxon>Fungi</taxon>
        <taxon>Dikarya</taxon>
        <taxon>Ascomycota</taxon>
        <taxon>Pezizomycotina</taxon>
        <taxon>Sordariomycetes</taxon>
        <taxon>Xylariomycetidae</taxon>
        <taxon>Amphisphaeriales</taxon>
        <taxon>Sporocadaceae</taxon>
        <taxon>Seiridium</taxon>
    </lineage>
</organism>
<gene>
    <name evidence="2" type="ORF">SUNI508_06368</name>
</gene>
<name>A0ABR2V0L8_9PEZI</name>
<reference evidence="2 3" key="1">
    <citation type="journal article" date="2024" name="J. Plant Pathol.">
        <title>Sequence and assembly of the genome of Seiridium unicorne, isolate CBS 538.82, causal agent of cypress canker disease.</title>
        <authorList>
            <person name="Scali E."/>
            <person name="Rocca G.D."/>
            <person name="Danti R."/>
            <person name="Garbelotto M."/>
            <person name="Barberini S."/>
            <person name="Baroncelli R."/>
            <person name="Emiliani G."/>
        </authorList>
    </citation>
    <scope>NUCLEOTIDE SEQUENCE [LARGE SCALE GENOMIC DNA]</scope>
    <source>
        <strain evidence="2 3">BM-138-508</strain>
    </source>
</reference>
<dbReference type="Proteomes" id="UP001408356">
    <property type="component" value="Unassembled WGS sequence"/>
</dbReference>